<dbReference type="AlphaFoldDB" id="A0AAV8FKX7"/>
<reference evidence="8" key="1">
    <citation type="submission" date="2022-08" db="EMBL/GenBank/DDBJ databases">
        <authorList>
            <person name="Marques A."/>
        </authorList>
    </citation>
    <scope>NUCLEOTIDE SEQUENCE</scope>
    <source>
        <strain evidence="8">RhyPub2mFocal</strain>
        <tissue evidence="8">Leaves</tissue>
    </source>
</reference>
<dbReference type="GO" id="GO:0005506">
    <property type="term" value="F:iron ion binding"/>
    <property type="evidence" value="ECO:0007669"/>
    <property type="project" value="InterPro"/>
</dbReference>
<gene>
    <name evidence="8" type="ORF">LUZ62_045188</name>
</gene>
<evidence type="ECO:0000256" key="4">
    <source>
        <dbReference type="ARBA" id="ARBA00022723"/>
    </source>
</evidence>
<dbReference type="EMBL" id="JAMFTS010000002">
    <property type="protein sequence ID" value="KAJ4793942.1"/>
    <property type="molecule type" value="Genomic_DNA"/>
</dbReference>
<comment type="similarity">
    <text evidence="2">Belongs to the cytochrome P450 family.</text>
</comment>
<evidence type="ECO:0000256" key="1">
    <source>
        <dbReference type="ARBA" id="ARBA00001971"/>
    </source>
</evidence>
<name>A0AAV8FKX7_9POAL</name>
<dbReference type="InterPro" id="IPR001128">
    <property type="entry name" value="Cyt_P450"/>
</dbReference>
<keyword evidence="3" id="KW-0349">Heme</keyword>
<evidence type="ECO:0000256" key="7">
    <source>
        <dbReference type="ARBA" id="ARBA00023033"/>
    </source>
</evidence>
<accession>A0AAV8FKX7</accession>
<dbReference type="GO" id="GO:0016705">
    <property type="term" value="F:oxidoreductase activity, acting on paired donors, with incorporation or reduction of molecular oxygen"/>
    <property type="evidence" value="ECO:0007669"/>
    <property type="project" value="InterPro"/>
</dbReference>
<keyword evidence="5" id="KW-0560">Oxidoreductase</keyword>
<protein>
    <submittedName>
        <fullName evidence="8">Cytochrome P450 family 71 polypeptide</fullName>
    </submittedName>
</protein>
<evidence type="ECO:0000256" key="2">
    <source>
        <dbReference type="ARBA" id="ARBA00010617"/>
    </source>
</evidence>
<organism evidence="8 9">
    <name type="scientific">Rhynchospora pubera</name>
    <dbReference type="NCBI Taxonomy" id="906938"/>
    <lineage>
        <taxon>Eukaryota</taxon>
        <taxon>Viridiplantae</taxon>
        <taxon>Streptophyta</taxon>
        <taxon>Embryophyta</taxon>
        <taxon>Tracheophyta</taxon>
        <taxon>Spermatophyta</taxon>
        <taxon>Magnoliopsida</taxon>
        <taxon>Liliopsida</taxon>
        <taxon>Poales</taxon>
        <taxon>Cyperaceae</taxon>
        <taxon>Cyperoideae</taxon>
        <taxon>Rhynchosporeae</taxon>
        <taxon>Rhynchospora</taxon>
    </lineage>
</organism>
<dbReference type="Proteomes" id="UP001140206">
    <property type="component" value="Chromosome 2"/>
</dbReference>
<evidence type="ECO:0000256" key="6">
    <source>
        <dbReference type="ARBA" id="ARBA00023004"/>
    </source>
</evidence>
<dbReference type="PANTHER" id="PTHR47955">
    <property type="entry name" value="CYTOCHROME P450 FAMILY 71 PROTEIN"/>
    <property type="match status" value="1"/>
</dbReference>
<evidence type="ECO:0000256" key="3">
    <source>
        <dbReference type="ARBA" id="ARBA00022617"/>
    </source>
</evidence>
<dbReference type="GO" id="GO:0020037">
    <property type="term" value="F:heme binding"/>
    <property type="evidence" value="ECO:0007669"/>
    <property type="project" value="InterPro"/>
</dbReference>
<dbReference type="PANTHER" id="PTHR47955:SF19">
    <property type="entry name" value="CYTOCHROME P450 71A9-LIKE ISOFORM X1"/>
    <property type="match status" value="1"/>
</dbReference>
<dbReference type="GO" id="GO:0004497">
    <property type="term" value="F:monooxygenase activity"/>
    <property type="evidence" value="ECO:0007669"/>
    <property type="project" value="UniProtKB-KW"/>
</dbReference>
<dbReference type="SUPFAM" id="SSF48264">
    <property type="entry name" value="Cytochrome P450"/>
    <property type="match status" value="1"/>
</dbReference>
<proteinExistence type="inferred from homology"/>
<keyword evidence="9" id="KW-1185">Reference proteome</keyword>
<evidence type="ECO:0000313" key="9">
    <source>
        <dbReference type="Proteomes" id="UP001140206"/>
    </source>
</evidence>
<evidence type="ECO:0000256" key="5">
    <source>
        <dbReference type="ARBA" id="ARBA00023002"/>
    </source>
</evidence>
<evidence type="ECO:0000313" key="8">
    <source>
        <dbReference type="EMBL" id="KAJ4793942.1"/>
    </source>
</evidence>
<sequence length="157" mass="17943">MRDFLRQYAPLHFGPSPTILVSSPDAAREIMNNHDISFASRPITTTIDTLTFGGKGILFSPCGEYRRQMRKICFQELLSIRQVQSYRSIREEEIGNLIKYLNSCAPHYQPFNLSKKLASTVNGITMRAIIGSKKLASREIFARTRNCTEYCGRLQFN</sequence>
<comment type="caution">
    <text evidence="8">The sequence shown here is derived from an EMBL/GenBank/DDBJ whole genome shotgun (WGS) entry which is preliminary data.</text>
</comment>
<dbReference type="InterPro" id="IPR036396">
    <property type="entry name" value="Cyt_P450_sf"/>
</dbReference>
<dbReference type="Pfam" id="PF00067">
    <property type="entry name" value="p450"/>
    <property type="match status" value="1"/>
</dbReference>
<keyword evidence="6" id="KW-0408">Iron</keyword>
<dbReference type="Gene3D" id="1.10.630.10">
    <property type="entry name" value="Cytochrome P450"/>
    <property type="match status" value="1"/>
</dbReference>
<comment type="cofactor">
    <cofactor evidence="1">
        <name>heme</name>
        <dbReference type="ChEBI" id="CHEBI:30413"/>
    </cofactor>
</comment>
<keyword evidence="4" id="KW-0479">Metal-binding</keyword>
<keyword evidence="7" id="KW-0503">Monooxygenase</keyword>